<dbReference type="GO" id="GO:0008168">
    <property type="term" value="F:methyltransferase activity"/>
    <property type="evidence" value="ECO:0007669"/>
    <property type="project" value="UniProtKB-KW"/>
</dbReference>
<keyword evidence="2" id="KW-0489">Methyltransferase</keyword>
<organism evidence="2 3">
    <name type="scientific">Phenylobacterium kunshanense</name>
    <dbReference type="NCBI Taxonomy" id="1445034"/>
    <lineage>
        <taxon>Bacteria</taxon>
        <taxon>Pseudomonadati</taxon>
        <taxon>Pseudomonadota</taxon>
        <taxon>Alphaproteobacteria</taxon>
        <taxon>Caulobacterales</taxon>
        <taxon>Caulobacteraceae</taxon>
        <taxon>Phenylobacterium</taxon>
    </lineage>
</organism>
<dbReference type="InterPro" id="IPR029063">
    <property type="entry name" value="SAM-dependent_MTases_sf"/>
</dbReference>
<dbReference type="SUPFAM" id="SSF53335">
    <property type="entry name" value="S-adenosyl-L-methionine-dependent methyltransferases"/>
    <property type="match status" value="1"/>
</dbReference>
<comment type="caution">
    <text evidence="2">The sequence shown here is derived from an EMBL/GenBank/DDBJ whole genome shotgun (WGS) entry which is preliminary data.</text>
</comment>
<dbReference type="GO" id="GO:0032259">
    <property type="term" value="P:methylation"/>
    <property type="evidence" value="ECO:0007669"/>
    <property type="project" value="UniProtKB-KW"/>
</dbReference>
<accession>A0A328BBY1</accession>
<evidence type="ECO:0000313" key="3">
    <source>
        <dbReference type="Proteomes" id="UP000249524"/>
    </source>
</evidence>
<evidence type="ECO:0000313" key="2">
    <source>
        <dbReference type="EMBL" id="RAK65020.1"/>
    </source>
</evidence>
<dbReference type="Pfam" id="PF05050">
    <property type="entry name" value="Methyltransf_21"/>
    <property type="match status" value="1"/>
</dbReference>
<dbReference type="PANTHER" id="PTHR34203:SF15">
    <property type="entry name" value="SLL1173 PROTEIN"/>
    <property type="match status" value="1"/>
</dbReference>
<feature type="domain" description="Methyltransferase FkbM" evidence="1">
    <location>
        <begin position="116"/>
        <end position="277"/>
    </location>
</feature>
<dbReference type="OrthoDB" id="5679686at2"/>
<dbReference type="EMBL" id="QFYS01000005">
    <property type="protein sequence ID" value="RAK65020.1"/>
    <property type="molecule type" value="Genomic_DNA"/>
</dbReference>
<dbReference type="Gene3D" id="3.40.50.150">
    <property type="entry name" value="Vaccinia Virus protein VP39"/>
    <property type="match status" value="1"/>
</dbReference>
<evidence type="ECO:0000259" key="1">
    <source>
        <dbReference type="Pfam" id="PF05050"/>
    </source>
</evidence>
<dbReference type="Proteomes" id="UP000249524">
    <property type="component" value="Unassembled WGS sequence"/>
</dbReference>
<sequence length="353" mass="38565">MAQDKALEALSRIGGKDDWRTAFIRQLVSFEGQIQAPGVDVREDLTGPLVDALFDDDQVVRKTLSTGVTFEFLYRSKIARDFVMSTPEAPDHAWEPQTSRILVDLAKGAKNVVIGGAYFGDHAVLIARAIAGDGGVVHAFEPNTQQRGMLMRNAELNGLSNIKPRPEGLWHDSTTNLKLVGYDSFANAEVAEAGDDTFKTVTIADYLKAAGVDRLDLIVLDIEGAELGALKGAEAFLSAPKGEAPAILFEVHRHYVDWSNGLENTEIVKLLTDRGYTVFALRDFNSNYDLAGRPVELIPVDAVYLEGPPHGFNMVAVKDPSVFDGPGYSIVRDVSPKYLRHKDPKLHHPVGGL</sequence>
<gene>
    <name evidence="2" type="ORF">DJ019_12060</name>
</gene>
<dbReference type="NCBIfam" id="TIGR01444">
    <property type="entry name" value="fkbM_fam"/>
    <property type="match status" value="1"/>
</dbReference>
<keyword evidence="3" id="KW-1185">Reference proteome</keyword>
<dbReference type="AlphaFoldDB" id="A0A328BBY1"/>
<reference evidence="2 3" key="1">
    <citation type="submission" date="2018-05" db="EMBL/GenBank/DDBJ databases">
        <authorList>
            <person name="Lanie J.A."/>
            <person name="Ng W.-L."/>
            <person name="Kazmierczak K.M."/>
            <person name="Andrzejewski T.M."/>
            <person name="Davidsen T.M."/>
            <person name="Wayne K.J."/>
            <person name="Tettelin H."/>
            <person name="Glass J.I."/>
            <person name="Rusch D."/>
            <person name="Podicherti R."/>
            <person name="Tsui H.-C.T."/>
            <person name="Winkler M.E."/>
        </authorList>
    </citation>
    <scope>NUCLEOTIDE SEQUENCE [LARGE SCALE GENOMIC DNA]</scope>
    <source>
        <strain evidence="2 3">BUT-10</strain>
    </source>
</reference>
<dbReference type="InterPro" id="IPR052514">
    <property type="entry name" value="SAM-dependent_MTase"/>
</dbReference>
<dbReference type="RefSeq" id="WP_111276558.1">
    <property type="nucleotide sequence ID" value="NZ_QFYS01000005.1"/>
</dbReference>
<proteinExistence type="predicted"/>
<dbReference type="InterPro" id="IPR006342">
    <property type="entry name" value="FkbM_mtfrase"/>
</dbReference>
<keyword evidence="2" id="KW-0808">Transferase</keyword>
<protein>
    <submittedName>
        <fullName evidence="2">FkbM family methyltransferase</fullName>
    </submittedName>
</protein>
<dbReference type="PANTHER" id="PTHR34203">
    <property type="entry name" value="METHYLTRANSFERASE, FKBM FAMILY PROTEIN"/>
    <property type="match status" value="1"/>
</dbReference>
<name>A0A328BBY1_9CAUL</name>